<dbReference type="Proteomes" id="UP000009223">
    <property type="component" value="Chromosome"/>
</dbReference>
<proteinExistence type="predicted"/>
<evidence type="ECO:0000313" key="2">
    <source>
        <dbReference type="Proteomes" id="UP000009223"/>
    </source>
</evidence>
<reference evidence="1 2" key="2">
    <citation type="journal article" date="2011" name="ISME J.">
        <title>RNA-seq reveals cooperative metabolic interactions between two termite-gut spirochete species in co-culture.</title>
        <authorList>
            <person name="Rosenthal A.Z."/>
            <person name="Matson E.G."/>
            <person name="Eldar A."/>
            <person name="Leadbetter J.R."/>
        </authorList>
    </citation>
    <scope>NUCLEOTIDE SEQUENCE [LARGE SCALE GENOMIC DNA]</scope>
    <source>
        <strain evidence="2">ATCC BAA-887 / DSM 12427 / ZAS-2</strain>
    </source>
</reference>
<name>F5YPY5_TREPZ</name>
<protein>
    <submittedName>
        <fullName evidence="1">Uncharacterized protein</fullName>
    </submittedName>
</protein>
<accession>F5YPY5</accession>
<gene>
    <name evidence="1" type="ordered locus">TREPR_2805</name>
</gene>
<dbReference type="HOGENOM" id="CLU_198434_0_0_12"/>
<dbReference type="EMBL" id="CP001843">
    <property type="protein sequence ID" value="AEF83997.1"/>
    <property type="molecule type" value="Genomic_DNA"/>
</dbReference>
<dbReference type="AlphaFoldDB" id="F5YPY5"/>
<dbReference type="RefSeq" id="WP_015707430.1">
    <property type="nucleotide sequence ID" value="NC_015578.1"/>
</dbReference>
<dbReference type="KEGG" id="tpi:TREPR_2805"/>
<organism evidence="1 2">
    <name type="scientific">Treponema primitia (strain ATCC BAA-887 / DSM 12427 / ZAS-2)</name>
    <dbReference type="NCBI Taxonomy" id="545694"/>
    <lineage>
        <taxon>Bacteria</taxon>
        <taxon>Pseudomonadati</taxon>
        <taxon>Spirochaetota</taxon>
        <taxon>Spirochaetia</taxon>
        <taxon>Spirochaetales</taxon>
        <taxon>Treponemataceae</taxon>
        <taxon>Treponema</taxon>
    </lineage>
</organism>
<dbReference type="OrthoDB" id="5472266at2"/>
<keyword evidence="2" id="KW-1185">Reference proteome</keyword>
<dbReference type="STRING" id="545694.TREPR_2805"/>
<reference evidence="2" key="1">
    <citation type="submission" date="2009-12" db="EMBL/GenBank/DDBJ databases">
        <title>Complete sequence of Treponema primitia strain ZAS-2.</title>
        <authorList>
            <person name="Tetu S.G."/>
            <person name="Matson E."/>
            <person name="Ren Q."/>
            <person name="Seshadri R."/>
            <person name="Elbourne L."/>
            <person name="Hassan K.A."/>
            <person name="Durkin A."/>
            <person name="Radune D."/>
            <person name="Mohamoud Y."/>
            <person name="Shay R."/>
            <person name="Jin S."/>
            <person name="Zhang X."/>
            <person name="Lucey K."/>
            <person name="Ballor N.R."/>
            <person name="Ottesen E."/>
            <person name="Rosenthal R."/>
            <person name="Allen A."/>
            <person name="Leadbetter J.R."/>
            <person name="Paulsen I.T."/>
        </authorList>
    </citation>
    <scope>NUCLEOTIDE SEQUENCE [LARGE SCALE GENOMIC DNA]</scope>
    <source>
        <strain evidence="2">ATCC BAA-887 / DSM 12427 / ZAS-2</strain>
    </source>
</reference>
<sequence>MPQVQTMTLEERFAIADKARELEEAGKKNESTMYMIQHYPMPPYLAKFAKSHMGADFLIKGGFNLAEAEEEFGKDWLAV</sequence>
<evidence type="ECO:0000313" key="1">
    <source>
        <dbReference type="EMBL" id="AEF83997.1"/>
    </source>
</evidence>